<evidence type="ECO:0000259" key="3">
    <source>
        <dbReference type="Pfam" id="PF12770"/>
    </source>
</evidence>
<dbReference type="InterPro" id="IPR019734">
    <property type="entry name" value="TPR_rpt"/>
</dbReference>
<accession>A0A1H6FHY0</accession>
<dbReference type="AlphaFoldDB" id="A0A1H6FHY0"/>
<dbReference type="Proteomes" id="UP000236724">
    <property type="component" value="Unassembled WGS sequence"/>
</dbReference>
<evidence type="ECO:0000313" key="4">
    <source>
        <dbReference type="EMBL" id="SEH09031.1"/>
    </source>
</evidence>
<dbReference type="EMBL" id="FMSV02000557">
    <property type="protein sequence ID" value="SEH09031.1"/>
    <property type="molecule type" value="Genomic_DNA"/>
</dbReference>
<dbReference type="Pfam" id="PF13424">
    <property type="entry name" value="TPR_12"/>
    <property type="match status" value="1"/>
</dbReference>
<dbReference type="PANTHER" id="PTHR10098">
    <property type="entry name" value="RAPSYN-RELATED"/>
    <property type="match status" value="1"/>
</dbReference>
<organism evidence="4 5">
    <name type="scientific">Candidatus Venteria ishoeyi</name>
    <dbReference type="NCBI Taxonomy" id="1899563"/>
    <lineage>
        <taxon>Bacteria</taxon>
        <taxon>Pseudomonadati</taxon>
        <taxon>Pseudomonadota</taxon>
        <taxon>Gammaproteobacteria</taxon>
        <taxon>Thiotrichales</taxon>
        <taxon>Thiotrichaceae</taxon>
        <taxon>Venteria</taxon>
    </lineage>
</organism>
<sequence>MKICLFIFFIFAPFAHAAPLDDARDAFNQGRYSAAISSWRSAPARNLGVQLQTWRGMASAYWQLGQFQAAQSILEQALRLARKNQADHAQVLLLNEFSKLYLAKGEQAQAGKYLQQALEMAQTLEATENSTLTSDTKNTHKLLAELFNQQGNWLNITYDYNGALAAYAKALANADKDELHAKIQVNRVQTLYEQALFNLYPGADMAHLFQPIIQALQKTLPLVQGWQDQYSEVLALVKLGKLAGDIRTQLLTNEASATTVSVLDAIAKQTLQRAIKSAEHLQHPHAKAYAYGYLGRHGLHTGNIKQALSLTRRALFFTQQSGSNKLEYLWHRQLGQLFKHQGKLDAATNAYRQAITSFTPVRARDATTGYCAKTEGFRERIAPVYFELADLLLQQARITSDDRQRDKLQRDARSSIESFKSADLQAYFQDDCIIMQQQPQAVETWLDEHTAILYPIVLEDRLELLLGFQDGLFQVMVPVSHKQLRKAAHLLLAGLRHHPAPATRGSIGGAVAANCSPGVRGTMPMQTDTQVWGFLEHAQVLYQWLIEPLREALDSRGINTLVIAPDGALRTIPFAALHDGEHFAIEQYALAVVPSLTLSTKQSASPPRQRALLAGLSEPNQGFSALPCVEYEVQHLHKLYQSSQDTLLNQAFKVSEMAAVLDQEDHSLVHIATHGQFSGNLEQTFLLTYEGKLRLNQLEQLLESTNIAGTQIDLLTLSACETATGNDRAALGLAGIALKAGVNSALASLWKVDDVATPAVILEFYRQWHTGITKARALQQAQIKMLKSAEFVRYRHPYYWSAFLLIGGWL</sequence>
<dbReference type="SUPFAM" id="SSF48452">
    <property type="entry name" value="TPR-like"/>
    <property type="match status" value="2"/>
</dbReference>
<reference evidence="4 5" key="1">
    <citation type="submission" date="2016-10" db="EMBL/GenBank/DDBJ databases">
        <authorList>
            <person name="de Groot N.N."/>
        </authorList>
    </citation>
    <scope>NUCLEOTIDE SEQUENCE [LARGE SCALE GENOMIC DNA]</scope>
    <source>
        <strain evidence="4">MBHS1</strain>
    </source>
</reference>
<dbReference type="Pfam" id="PF12770">
    <property type="entry name" value="CHAT"/>
    <property type="match status" value="1"/>
</dbReference>
<name>A0A1H6FHY0_9GAMM</name>
<feature type="domain" description="CHAT" evidence="3">
    <location>
        <begin position="537"/>
        <end position="807"/>
    </location>
</feature>
<dbReference type="Gene3D" id="1.25.40.10">
    <property type="entry name" value="Tetratricopeptide repeat domain"/>
    <property type="match status" value="2"/>
</dbReference>
<protein>
    <submittedName>
        <fullName evidence="4">CHAT domain protein</fullName>
    </submittedName>
</protein>
<gene>
    <name evidence="4" type="ORF">MBHS_04924</name>
</gene>
<dbReference type="SMART" id="SM00028">
    <property type="entry name" value="TPR"/>
    <property type="match status" value="5"/>
</dbReference>
<dbReference type="OrthoDB" id="5558589at2"/>
<keyword evidence="2" id="KW-0732">Signal</keyword>
<evidence type="ECO:0000256" key="2">
    <source>
        <dbReference type="SAM" id="SignalP"/>
    </source>
</evidence>
<dbReference type="PROSITE" id="PS50005">
    <property type="entry name" value="TPR"/>
    <property type="match status" value="1"/>
</dbReference>
<dbReference type="PANTHER" id="PTHR10098:SF112">
    <property type="entry name" value="SLR0380 PROTEIN"/>
    <property type="match status" value="1"/>
</dbReference>
<keyword evidence="5" id="KW-1185">Reference proteome</keyword>
<dbReference type="InterPro" id="IPR024983">
    <property type="entry name" value="CHAT_dom"/>
</dbReference>
<proteinExistence type="predicted"/>
<keyword evidence="1" id="KW-0802">TPR repeat</keyword>
<feature type="repeat" description="TPR" evidence="1">
    <location>
        <begin position="51"/>
        <end position="84"/>
    </location>
</feature>
<dbReference type="RefSeq" id="WP_103922519.1">
    <property type="nucleotide sequence ID" value="NZ_FMSV02000557.1"/>
</dbReference>
<evidence type="ECO:0000256" key="1">
    <source>
        <dbReference type="PROSITE-ProRule" id="PRU00339"/>
    </source>
</evidence>
<feature type="chain" id="PRO_5014809194" evidence="2">
    <location>
        <begin position="18"/>
        <end position="810"/>
    </location>
</feature>
<evidence type="ECO:0000313" key="5">
    <source>
        <dbReference type="Proteomes" id="UP000236724"/>
    </source>
</evidence>
<feature type="signal peptide" evidence="2">
    <location>
        <begin position="1"/>
        <end position="17"/>
    </location>
</feature>
<dbReference type="InterPro" id="IPR011990">
    <property type="entry name" value="TPR-like_helical_dom_sf"/>
</dbReference>